<dbReference type="RefSeq" id="WP_240631279.1">
    <property type="nucleotide sequence ID" value="NZ_BJXM01000012.1"/>
</dbReference>
<evidence type="ECO:0000256" key="1">
    <source>
        <dbReference type="SAM" id="MobiDB-lite"/>
    </source>
</evidence>
<comment type="caution">
    <text evidence="3">The sequence shown here is derived from an EMBL/GenBank/DDBJ whole genome shotgun (WGS) entry which is preliminary data.</text>
</comment>
<dbReference type="InterPro" id="IPR029058">
    <property type="entry name" value="AB_hydrolase_fold"/>
</dbReference>
<dbReference type="Pfam" id="PF01738">
    <property type="entry name" value="DLH"/>
    <property type="match status" value="1"/>
</dbReference>
<dbReference type="PANTHER" id="PTHR46623">
    <property type="entry name" value="CARBOXYMETHYLENEBUTENOLIDASE-RELATED"/>
    <property type="match status" value="1"/>
</dbReference>
<dbReference type="SUPFAM" id="SSF53474">
    <property type="entry name" value="alpha/beta-Hydrolases"/>
    <property type="match status" value="1"/>
</dbReference>
<keyword evidence="4" id="KW-1185">Reference proteome</keyword>
<proteinExistence type="predicted"/>
<dbReference type="EMBL" id="QWLB01000016">
    <property type="protein sequence ID" value="RIH92639.1"/>
    <property type="molecule type" value="Genomic_DNA"/>
</dbReference>
<reference evidence="3 4" key="1">
    <citation type="submission" date="2018-08" db="EMBL/GenBank/DDBJ databases">
        <title>Meiothermus granaticius genome AF-68 sequencing project.</title>
        <authorList>
            <person name="Da Costa M.S."/>
            <person name="Albuquerque L."/>
            <person name="Raposo P."/>
            <person name="Froufe H.J.C."/>
            <person name="Barroso C.S."/>
            <person name="Egas C."/>
        </authorList>
    </citation>
    <scope>NUCLEOTIDE SEQUENCE [LARGE SCALE GENOMIC DNA]</scope>
    <source>
        <strain evidence="3 4">AF-68</strain>
    </source>
</reference>
<feature type="region of interest" description="Disordered" evidence="1">
    <location>
        <begin position="65"/>
        <end position="86"/>
    </location>
</feature>
<dbReference type="GO" id="GO:0008806">
    <property type="term" value="F:carboxymethylenebutenolidase activity"/>
    <property type="evidence" value="ECO:0007669"/>
    <property type="project" value="UniProtKB-EC"/>
</dbReference>
<feature type="compositionally biased region" description="Low complexity" evidence="1">
    <location>
        <begin position="65"/>
        <end position="75"/>
    </location>
</feature>
<protein>
    <submittedName>
        <fullName evidence="3">Carboxymethylenebutenolidase</fullName>
        <ecNumber evidence="3">3.1.1.45</ecNumber>
    </submittedName>
</protein>
<evidence type="ECO:0000313" key="4">
    <source>
        <dbReference type="Proteomes" id="UP000266178"/>
    </source>
</evidence>
<gene>
    <name evidence="3" type="primary">clcD_1</name>
    <name evidence="3" type="ORF">Mgrana_01416</name>
</gene>
<evidence type="ECO:0000259" key="2">
    <source>
        <dbReference type="Pfam" id="PF01738"/>
    </source>
</evidence>
<dbReference type="PANTHER" id="PTHR46623:SF6">
    <property type="entry name" value="ALPHA_BETA-HYDROLASES SUPERFAMILY PROTEIN"/>
    <property type="match status" value="1"/>
</dbReference>
<organism evidence="3 4">
    <name type="scientific">Meiothermus granaticius NBRC 107808</name>
    <dbReference type="NCBI Taxonomy" id="1227551"/>
    <lineage>
        <taxon>Bacteria</taxon>
        <taxon>Thermotogati</taxon>
        <taxon>Deinococcota</taxon>
        <taxon>Deinococci</taxon>
        <taxon>Thermales</taxon>
        <taxon>Thermaceae</taxon>
        <taxon>Meiothermus</taxon>
    </lineage>
</organism>
<accession>A0A399FBJ2</accession>
<dbReference type="Gene3D" id="3.40.50.1820">
    <property type="entry name" value="alpha/beta hydrolase"/>
    <property type="match status" value="1"/>
</dbReference>
<dbReference type="Proteomes" id="UP000266178">
    <property type="component" value="Unassembled WGS sequence"/>
</dbReference>
<keyword evidence="3" id="KW-0378">Hydrolase</keyword>
<dbReference type="InterPro" id="IPR002925">
    <property type="entry name" value="Dienelactn_hydro"/>
</dbReference>
<dbReference type="AlphaFoldDB" id="A0A399FBJ2"/>
<feature type="domain" description="Dienelactone hydrolase" evidence="2">
    <location>
        <begin position="104"/>
        <end position="314"/>
    </location>
</feature>
<name>A0A399FBJ2_9DEIN</name>
<dbReference type="EC" id="3.1.1.45" evidence="3"/>
<evidence type="ECO:0000313" key="3">
    <source>
        <dbReference type="EMBL" id="RIH92639.1"/>
    </source>
</evidence>
<sequence length="315" mass="33568">MSVSERQDLFRYVVEEFAEDYREGEIDRREFLRRTVILGGGVAGARTLLVSLGITGVSAAELAQAQQANPQASPPEAKPKVDPNDPSIQAQMLTYTARGFEQMAYLARPAGGASAPGVLVIHENRGLQPHIQDIARRLAKAGYIALAPDLVSKVGGTAQFSDTAQISAYLAQTPAEEHIANLQEALGVLKNTPGVQADKLGVVGFCFGGGLAWRLATEAPELKAAVPFYGPAPDLAKVPAIKAAVLGIYGGNDARINQGIPALEAALKGANIRYQIKIYEGANHAFNNDTGPNYNQAAAEDAWALTLNWFKTYLV</sequence>
<dbReference type="InterPro" id="IPR051049">
    <property type="entry name" value="Dienelactone_hydrolase-like"/>
</dbReference>